<keyword evidence="2" id="KW-1185">Reference proteome</keyword>
<dbReference type="EMBL" id="JACHIM010000004">
    <property type="protein sequence ID" value="MBB5073981.1"/>
    <property type="molecule type" value="Genomic_DNA"/>
</dbReference>
<evidence type="ECO:0000313" key="1">
    <source>
        <dbReference type="EMBL" id="MBB5073981.1"/>
    </source>
</evidence>
<comment type="caution">
    <text evidence="1">The sequence shown here is derived from an EMBL/GenBank/DDBJ whole genome shotgun (WGS) entry which is preliminary data.</text>
</comment>
<gene>
    <name evidence="1" type="ORF">HNQ69_001114</name>
</gene>
<sequence>MQKGVFGDASCMSLKDGQGLPFVGPKELLESALRIRLDRILLQELHDGIAFYYIRNVNSVHPVSITTDHASTPLFAFEQIILLVKESEGGGN</sequence>
<reference evidence="1 2" key="1">
    <citation type="submission" date="2020-08" db="EMBL/GenBank/DDBJ databases">
        <title>Genomic Encyclopedia of Type Strains, Phase IV (KMG-IV): sequencing the most valuable type-strain genomes for metagenomic binning, comparative biology and taxonomic classification.</title>
        <authorList>
            <person name="Goeker M."/>
        </authorList>
    </citation>
    <scope>NUCLEOTIDE SEQUENCE [LARGE SCALE GENOMIC DNA]</scope>
    <source>
        <strain evidence="1 2">DSM 28538</strain>
    </source>
</reference>
<accession>A0A840NSE0</accession>
<dbReference type="Proteomes" id="UP000561417">
    <property type="component" value="Unassembled WGS sequence"/>
</dbReference>
<evidence type="ECO:0000313" key="2">
    <source>
        <dbReference type="Proteomes" id="UP000561417"/>
    </source>
</evidence>
<protein>
    <submittedName>
        <fullName evidence="1">Type IV secretory pathway ATPase VirB11/archaellum biosynthesis ATPase</fullName>
    </submittedName>
</protein>
<name>A0A840NSE0_9HYPH</name>
<dbReference type="AlphaFoldDB" id="A0A840NSE0"/>
<organism evidence="1 2">
    <name type="scientific">Bartonella callosciuri</name>
    <dbReference type="NCBI Taxonomy" id="686223"/>
    <lineage>
        <taxon>Bacteria</taxon>
        <taxon>Pseudomonadati</taxon>
        <taxon>Pseudomonadota</taxon>
        <taxon>Alphaproteobacteria</taxon>
        <taxon>Hyphomicrobiales</taxon>
        <taxon>Bartonellaceae</taxon>
        <taxon>Bartonella</taxon>
    </lineage>
</organism>
<dbReference type="Gene3D" id="3.40.50.300">
    <property type="entry name" value="P-loop containing nucleotide triphosphate hydrolases"/>
    <property type="match status" value="1"/>
</dbReference>
<dbReference type="InterPro" id="IPR027417">
    <property type="entry name" value="P-loop_NTPase"/>
</dbReference>
<proteinExistence type="predicted"/>